<feature type="transmembrane region" description="Helical" evidence="5">
    <location>
        <begin position="69"/>
        <end position="92"/>
    </location>
</feature>
<keyword evidence="2 5" id="KW-0812">Transmembrane</keyword>
<dbReference type="EMBL" id="LCKF01000045">
    <property type="protein sequence ID" value="KKT90053.1"/>
    <property type="molecule type" value="Genomic_DNA"/>
</dbReference>
<feature type="transmembrane region" description="Helical" evidence="5">
    <location>
        <begin position="235"/>
        <end position="255"/>
    </location>
</feature>
<accession>A0A0G1L2M9</accession>
<dbReference type="Proteomes" id="UP000033966">
    <property type="component" value="Unassembled WGS sequence"/>
</dbReference>
<feature type="transmembrane region" description="Helical" evidence="5">
    <location>
        <begin position="261"/>
        <end position="281"/>
    </location>
</feature>
<evidence type="ECO:0000256" key="4">
    <source>
        <dbReference type="ARBA" id="ARBA00023136"/>
    </source>
</evidence>
<dbReference type="GO" id="GO:0055085">
    <property type="term" value="P:transmembrane transport"/>
    <property type="evidence" value="ECO:0007669"/>
    <property type="project" value="InterPro"/>
</dbReference>
<feature type="transmembrane region" description="Helical" evidence="5">
    <location>
        <begin position="164"/>
        <end position="185"/>
    </location>
</feature>
<feature type="transmembrane region" description="Helical" evidence="5">
    <location>
        <begin position="6"/>
        <end position="28"/>
    </location>
</feature>
<feature type="transmembrane region" description="Helical" evidence="5">
    <location>
        <begin position="104"/>
        <end position="120"/>
    </location>
</feature>
<feature type="transmembrane region" description="Helical" evidence="5">
    <location>
        <begin position="197"/>
        <end position="214"/>
    </location>
</feature>
<dbReference type="Gene3D" id="1.20.1420.30">
    <property type="entry name" value="NCX, central ion-binding region"/>
    <property type="match status" value="2"/>
</dbReference>
<organism evidence="7 8">
    <name type="scientific">Candidatus Jorgensenbacteria bacterium GW2011_GWA2_45_13</name>
    <dbReference type="NCBI Taxonomy" id="1618662"/>
    <lineage>
        <taxon>Bacteria</taxon>
        <taxon>Candidatus Joergenseniibacteriota</taxon>
    </lineage>
</organism>
<sequence>MSDILIITGLVALFYVLGKAADVIVVNVRHIAERLGIHIFFLGIILGFFTSLPELSIGINALITDTSNISLGNLLGGIIVLFGLILGGSIILNRRIKTDGKAGSILPIFIFIFLPIVLGADGKLSLPEGLLIIVAYFFLVYHLYRQHKDRDIEKRISISPAEFVRKILFVIGGTIFVILISDLIIQLTLMLLTRFNIPQFITGLLFFSLGTNLPEITVTVRSWKRHIKELSISNLMGSALANTLIIGLFAFIRPFEIPTNVSFVVTGLFMFLIFVAFTRFYKTDNALTKYEGMVLVG</sequence>
<feature type="transmembrane region" description="Helical" evidence="5">
    <location>
        <begin position="126"/>
        <end position="144"/>
    </location>
</feature>
<evidence type="ECO:0000256" key="2">
    <source>
        <dbReference type="ARBA" id="ARBA00022692"/>
    </source>
</evidence>
<comment type="caution">
    <text evidence="7">The sequence shown here is derived from an EMBL/GenBank/DDBJ whole genome shotgun (WGS) entry which is preliminary data.</text>
</comment>
<protein>
    <submittedName>
        <fullName evidence="7">K+-dependent Na+/Ca+ exchanger related-protein</fullName>
    </submittedName>
</protein>
<comment type="subcellular location">
    <subcellularLocation>
        <location evidence="1">Membrane</location>
        <topology evidence="1">Multi-pass membrane protein</topology>
    </subcellularLocation>
</comment>
<feature type="domain" description="Sodium/calcium exchanger membrane region" evidence="6">
    <location>
        <begin position="167"/>
        <end position="296"/>
    </location>
</feature>
<evidence type="ECO:0000256" key="3">
    <source>
        <dbReference type="ARBA" id="ARBA00022989"/>
    </source>
</evidence>
<evidence type="ECO:0000256" key="1">
    <source>
        <dbReference type="ARBA" id="ARBA00004141"/>
    </source>
</evidence>
<dbReference type="InterPro" id="IPR004837">
    <property type="entry name" value="NaCa_Exmemb"/>
</dbReference>
<evidence type="ECO:0000313" key="7">
    <source>
        <dbReference type="EMBL" id="KKT90053.1"/>
    </source>
</evidence>
<dbReference type="AlphaFoldDB" id="A0A0G1L2M9"/>
<evidence type="ECO:0000259" key="6">
    <source>
        <dbReference type="Pfam" id="PF01699"/>
    </source>
</evidence>
<evidence type="ECO:0000313" key="8">
    <source>
        <dbReference type="Proteomes" id="UP000033966"/>
    </source>
</evidence>
<proteinExistence type="predicted"/>
<feature type="domain" description="Sodium/calcium exchanger membrane region" evidence="6">
    <location>
        <begin position="7"/>
        <end position="144"/>
    </location>
</feature>
<dbReference type="GO" id="GO:0016020">
    <property type="term" value="C:membrane"/>
    <property type="evidence" value="ECO:0007669"/>
    <property type="project" value="UniProtKB-SubCell"/>
</dbReference>
<name>A0A0G1L2M9_9BACT</name>
<keyword evidence="4 5" id="KW-0472">Membrane</keyword>
<gene>
    <name evidence="7" type="ORF">UW92_C0045G0008</name>
</gene>
<dbReference type="InterPro" id="IPR044880">
    <property type="entry name" value="NCX_ion-bd_dom_sf"/>
</dbReference>
<reference evidence="7 8" key="1">
    <citation type="journal article" date="2015" name="Nature">
        <title>rRNA introns, odd ribosomes, and small enigmatic genomes across a large radiation of phyla.</title>
        <authorList>
            <person name="Brown C.T."/>
            <person name="Hug L.A."/>
            <person name="Thomas B.C."/>
            <person name="Sharon I."/>
            <person name="Castelle C.J."/>
            <person name="Singh A."/>
            <person name="Wilkins M.J."/>
            <person name="Williams K.H."/>
            <person name="Banfield J.F."/>
        </authorList>
    </citation>
    <scope>NUCLEOTIDE SEQUENCE [LARGE SCALE GENOMIC DNA]</scope>
</reference>
<keyword evidence="3 5" id="KW-1133">Transmembrane helix</keyword>
<feature type="non-terminal residue" evidence="7">
    <location>
        <position position="297"/>
    </location>
</feature>
<evidence type="ECO:0000256" key="5">
    <source>
        <dbReference type="SAM" id="Phobius"/>
    </source>
</evidence>
<dbReference type="Pfam" id="PF01699">
    <property type="entry name" value="Na_Ca_ex"/>
    <property type="match status" value="2"/>
</dbReference>
<feature type="transmembrane region" description="Helical" evidence="5">
    <location>
        <begin position="40"/>
        <end position="63"/>
    </location>
</feature>